<name>A0AA35T1G8_GEOBA</name>
<accession>A0AA35T1G8</accession>
<gene>
    <name evidence="4" type="ORF">GBAR_LOCUS21957</name>
</gene>
<dbReference type="Pfam" id="PF12928">
    <property type="entry name" value="tRNA_int_end_N2"/>
    <property type="match status" value="1"/>
</dbReference>
<feature type="non-terminal residue" evidence="4">
    <location>
        <position position="1"/>
    </location>
</feature>
<keyword evidence="4" id="KW-0540">Nuclease</keyword>
<dbReference type="GO" id="GO:0004519">
    <property type="term" value="F:endonuclease activity"/>
    <property type="evidence" value="ECO:0007669"/>
    <property type="project" value="UniProtKB-KW"/>
</dbReference>
<keyword evidence="4" id="KW-0378">Hydrolase</keyword>
<dbReference type="PANTHER" id="PTHR21027:SF1">
    <property type="entry name" value="TRNA-SPLICING ENDONUCLEASE SUBUNIT SEN54"/>
    <property type="match status" value="1"/>
</dbReference>
<dbReference type="EMBL" id="CASHTH010003043">
    <property type="protein sequence ID" value="CAI8039484.1"/>
    <property type="molecule type" value="Genomic_DNA"/>
</dbReference>
<evidence type="ECO:0000256" key="2">
    <source>
        <dbReference type="ARBA" id="ARBA00022694"/>
    </source>
</evidence>
<keyword evidence="2" id="KW-0819">tRNA processing</keyword>
<evidence type="ECO:0000313" key="5">
    <source>
        <dbReference type="Proteomes" id="UP001174909"/>
    </source>
</evidence>
<sequence length="361" mass="38975">RFVHAHTRAVGEEHGSCSVGGVLSVVQSGVCSSNWKDYCRKDPEIVEIVPCRQRPIGSGTGEGGALHVEMLHQMQDSGQAFQEPLAQAALAAMGEKKQDRKLPKGLGEKRLRLEGTPEETEKLHHYLSGQMAAQSAPRATSRRSMSTVRWDLTTQLASVITQKGSHWATHGHTHSGQLVLEPHETLFLMEMGCLEVEIAGGHANLQQVYGTIICDSLTLQEYTVIASLKRSGFVVKRCLVSWLSPNTDSDANSSAGITIDARLELVPSCPLCHPMPPPSSPPLQSLLEVYRPGSKFKKSSPSPPQFRVCVASARDPFPSPSLLSQLAAIQPSSGVTLKWCVVDGPSLTYSTVVPGTIPPPH</sequence>
<comment type="caution">
    <text evidence="4">The sequence shown here is derived from an EMBL/GenBank/DDBJ whole genome shotgun (WGS) entry which is preliminary data.</text>
</comment>
<evidence type="ECO:0000259" key="3">
    <source>
        <dbReference type="Pfam" id="PF12928"/>
    </source>
</evidence>
<dbReference type="GO" id="GO:0000379">
    <property type="term" value="P:tRNA-type intron splice site recognition and cleavage"/>
    <property type="evidence" value="ECO:0007669"/>
    <property type="project" value="TreeGrafter"/>
</dbReference>
<organism evidence="4 5">
    <name type="scientific">Geodia barretti</name>
    <name type="common">Barrett's horny sponge</name>
    <dbReference type="NCBI Taxonomy" id="519541"/>
    <lineage>
        <taxon>Eukaryota</taxon>
        <taxon>Metazoa</taxon>
        <taxon>Porifera</taxon>
        <taxon>Demospongiae</taxon>
        <taxon>Heteroscleromorpha</taxon>
        <taxon>Tetractinellida</taxon>
        <taxon>Astrophorina</taxon>
        <taxon>Geodiidae</taxon>
        <taxon>Geodia</taxon>
    </lineage>
</organism>
<keyword evidence="5" id="KW-1185">Reference proteome</keyword>
<dbReference type="Proteomes" id="UP001174909">
    <property type="component" value="Unassembled WGS sequence"/>
</dbReference>
<protein>
    <submittedName>
        <fullName evidence="4">tRNA-splicing endonuclease subunit Sen54</fullName>
    </submittedName>
</protein>
<dbReference type="GO" id="GO:0000214">
    <property type="term" value="C:tRNA-intron endonuclease complex"/>
    <property type="evidence" value="ECO:0007669"/>
    <property type="project" value="TreeGrafter"/>
</dbReference>
<proteinExistence type="inferred from homology"/>
<keyword evidence="4" id="KW-0255">Endonuclease</keyword>
<feature type="domain" description="tRNA-splicing endonuclease subunit Sen54 N-terminal" evidence="3">
    <location>
        <begin position="133"/>
        <end position="196"/>
    </location>
</feature>
<dbReference type="AlphaFoldDB" id="A0AA35T1G8"/>
<dbReference type="InterPro" id="IPR024337">
    <property type="entry name" value="tRNA_splic_suSen54"/>
</dbReference>
<dbReference type="InterPro" id="IPR024336">
    <property type="entry name" value="tRNA_splic_suSen54_N"/>
</dbReference>
<dbReference type="PANTHER" id="PTHR21027">
    <property type="entry name" value="TRNA-SPLICING ENDONUCLEASE SUBUNIT SEN54"/>
    <property type="match status" value="1"/>
</dbReference>
<evidence type="ECO:0000313" key="4">
    <source>
        <dbReference type="EMBL" id="CAI8039484.1"/>
    </source>
</evidence>
<comment type="similarity">
    <text evidence="1">Belongs to the SEN54 family.</text>
</comment>
<reference evidence="4" key="1">
    <citation type="submission" date="2023-03" db="EMBL/GenBank/DDBJ databases">
        <authorList>
            <person name="Steffen K."/>
            <person name="Cardenas P."/>
        </authorList>
    </citation>
    <scope>NUCLEOTIDE SEQUENCE</scope>
</reference>
<evidence type="ECO:0000256" key="1">
    <source>
        <dbReference type="ARBA" id="ARBA00005736"/>
    </source>
</evidence>